<dbReference type="Proteomes" id="UP001204953">
    <property type="component" value="Unassembled WGS sequence"/>
</dbReference>
<evidence type="ECO:0000313" key="3">
    <source>
        <dbReference type="Proteomes" id="UP001204953"/>
    </source>
</evidence>
<evidence type="ECO:0000313" key="2">
    <source>
        <dbReference type="EMBL" id="MCP2727773.1"/>
    </source>
</evidence>
<dbReference type="GO" id="GO:0006487">
    <property type="term" value="P:protein N-linked glycosylation"/>
    <property type="evidence" value="ECO:0007669"/>
    <property type="project" value="TreeGrafter"/>
</dbReference>
<dbReference type="AlphaFoldDB" id="A0AAE3GQ39"/>
<keyword evidence="3" id="KW-1185">Reference proteome</keyword>
<dbReference type="EC" id="2.4.-.-" evidence="2"/>
<dbReference type="Gene3D" id="3.90.550.10">
    <property type="entry name" value="Spore Coat Polysaccharide Biosynthesis Protein SpsA, Chain A"/>
    <property type="match status" value="1"/>
</dbReference>
<comment type="caution">
    <text evidence="2">The sequence shown here is derived from an EMBL/GenBank/DDBJ whole genome shotgun (WGS) entry which is preliminary data.</text>
</comment>
<sequence>MNDYQTEIDLSIIIPAYKEAKKIKQDIQSAAEFLVSQRLFGEILLVDDGSPDDTLATAKALELEFPNLKVLSYKPNRGKGYALRYGIAHSKGKSVMFADAGLCVPYDIAAIGLTMLRLRMCDMAIGSRRMRGSVRREQPLYRRLGSKVYSWVIHTFMGIPSYISDTQCGFKLYQGNVARCLYASAFTDGFMFDIEIILRALADGYQILEFPVLWSNDADSRFNPLRGTWRLFRELVAIRWGLAAEQWKKVKVKIWEMG</sequence>
<dbReference type="Pfam" id="PF00535">
    <property type="entry name" value="Glycos_transf_2"/>
    <property type="match status" value="1"/>
</dbReference>
<dbReference type="EMBL" id="JAMZMM010000027">
    <property type="protein sequence ID" value="MCP2727773.1"/>
    <property type="molecule type" value="Genomic_DNA"/>
</dbReference>
<proteinExistence type="predicted"/>
<dbReference type="InterPro" id="IPR029044">
    <property type="entry name" value="Nucleotide-diphossugar_trans"/>
</dbReference>
<organism evidence="2 3">
    <name type="scientific">Limnofasciculus baicalensis BBK-W-15</name>
    <dbReference type="NCBI Taxonomy" id="2699891"/>
    <lineage>
        <taxon>Bacteria</taxon>
        <taxon>Bacillati</taxon>
        <taxon>Cyanobacteriota</taxon>
        <taxon>Cyanophyceae</taxon>
        <taxon>Coleofasciculales</taxon>
        <taxon>Coleofasciculaceae</taxon>
        <taxon>Limnofasciculus</taxon>
        <taxon>Limnofasciculus baicalensis</taxon>
    </lineage>
</organism>
<dbReference type="PANTHER" id="PTHR10859:SF91">
    <property type="entry name" value="DOLICHYL-PHOSPHATE BETA-GLUCOSYLTRANSFERASE"/>
    <property type="match status" value="1"/>
</dbReference>
<dbReference type="SUPFAM" id="SSF53448">
    <property type="entry name" value="Nucleotide-diphospho-sugar transferases"/>
    <property type="match status" value="1"/>
</dbReference>
<reference evidence="2" key="1">
    <citation type="submission" date="2022-06" db="EMBL/GenBank/DDBJ databases">
        <title>New cyanobacteria of genus Symplocastrum in benthos of Lake Baikal.</title>
        <authorList>
            <person name="Sorokovikova E."/>
            <person name="Tikhonova I."/>
            <person name="Krasnopeev A."/>
            <person name="Evseev P."/>
            <person name="Gladkikh A."/>
            <person name="Belykh O."/>
        </authorList>
    </citation>
    <scope>NUCLEOTIDE SEQUENCE</scope>
    <source>
        <strain evidence="2">BBK-W-15</strain>
    </source>
</reference>
<dbReference type="GO" id="GO:0016757">
    <property type="term" value="F:glycosyltransferase activity"/>
    <property type="evidence" value="ECO:0007669"/>
    <property type="project" value="UniProtKB-KW"/>
</dbReference>
<dbReference type="InterPro" id="IPR001173">
    <property type="entry name" value="Glyco_trans_2-like"/>
</dbReference>
<evidence type="ECO:0000259" key="1">
    <source>
        <dbReference type="Pfam" id="PF00535"/>
    </source>
</evidence>
<keyword evidence="2" id="KW-0808">Transferase</keyword>
<protein>
    <submittedName>
        <fullName evidence="2">Glycosyltransferase</fullName>
        <ecNumber evidence="2">2.4.-.-</ecNumber>
    </submittedName>
</protein>
<name>A0AAE3GQ39_9CYAN</name>
<gene>
    <name evidence="2" type="ORF">NJ959_04680</name>
</gene>
<dbReference type="PANTHER" id="PTHR10859">
    <property type="entry name" value="GLYCOSYL TRANSFERASE"/>
    <property type="match status" value="1"/>
</dbReference>
<dbReference type="RefSeq" id="WP_254010581.1">
    <property type="nucleotide sequence ID" value="NZ_JAMZMM010000027.1"/>
</dbReference>
<feature type="domain" description="Glycosyltransferase 2-like" evidence="1">
    <location>
        <begin position="11"/>
        <end position="144"/>
    </location>
</feature>
<accession>A0AAE3GQ39</accession>
<keyword evidence="2" id="KW-0328">Glycosyltransferase</keyword>